<keyword evidence="10" id="KW-1185">Reference proteome</keyword>
<comment type="similarity">
    <text evidence="4">Belongs to the RTC4 family.</text>
</comment>
<evidence type="ECO:0000256" key="1">
    <source>
        <dbReference type="ARBA" id="ARBA00002738"/>
    </source>
</evidence>
<feature type="non-terminal residue" evidence="9">
    <location>
        <position position="1"/>
    </location>
</feature>
<evidence type="ECO:0000313" key="9">
    <source>
        <dbReference type="EMBL" id="RIB22507.1"/>
    </source>
</evidence>
<keyword evidence="6" id="KW-0963">Cytoplasm</keyword>
<evidence type="ECO:0000259" key="8">
    <source>
        <dbReference type="Pfam" id="PF14474"/>
    </source>
</evidence>
<dbReference type="STRING" id="44941.A0A397VMG6"/>
<reference evidence="9 10" key="1">
    <citation type="submission" date="2018-06" db="EMBL/GenBank/DDBJ databases">
        <title>Comparative genomics reveals the genomic features of Rhizophagus irregularis, R. cerebriforme, R. diaphanum and Gigaspora rosea, and their symbiotic lifestyle signature.</title>
        <authorList>
            <person name="Morin E."/>
            <person name="San Clemente H."/>
            <person name="Chen E.C.H."/>
            <person name="De La Providencia I."/>
            <person name="Hainaut M."/>
            <person name="Kuo A."/>
            <person name="Kohler A."/>
            <person name="Murat C."/>
            <person name="Tang N."/>
            <person name="Roy S."/>
            <person name="Loubradou J."/>
            <person name="Henrissat B."/>
            <person name="Grigoriev I.V."/>
            <person name="Corradi N."/>
            <person name="Roux C."/>
            <person name="Martin F.M."/>
        </authorList>
    </citation>
    <scope>NUCLEOTIDE SEQUENCE [LARGE SCALE GENOMIC DNA]</scope>
    <source>
        <strain evidence="9 10">DAOM 194757</strain>
    </source>
</reference>
<comment type="caution">
    <text evidence="9">The sequence shown here is derived from an EMBL/GenBank/DDBJ whole genome shotgun (WGS) entry which is preliminary data.</text>
</comment>
<comment type="function">
    <text evidence="1">May be involved in a process influencing telomere capping.</text>
</comment>
<evidence type="ECO:0000256" key="7">
    <source>
        <dbReference type="ARBA" id="ARBA00023242"/>
    </source>
</evidence>
<evidence type="ECO:0000256" key="4">
    <source>
        <dbReference type="ARBA" id="ARBA00009461"/>
    </source>
</evidence>
<dbReference type="Proteomes" id="UP000266673">
    <property type="component" value="Unassembled WGS sequence"/>
</dbReference>
<dbReference type="AlphaFoldDB" id="A0A397VMG6"/>
<proteinExistence type="inferred from homology"/>
<evidence type="ECO:0000256" key="5">
    <source>
        <dbReference type="ARBA" id="ARBA00015162"/>
    </source>
</evidence>
<name>A0A397VMG6_9GLOM</name>
<dbReference type="PANTHER" id="PTHR41391:SF1">
    <property type="entry name" value="RESTRICTION OF TELOMERE CAPPING PROTEIN 4"/>
    <property type="match status" value="1"/>
</dbReference>
<gene>
    <name evidence="9" type="ORF">C2G38_1960731</name>
</gene>
<dbReference type="PANTHER" id="PTHR41391">
    <property type="entry name" value="RESTRICTION OF TELOMERE CAPPING PROTEIN 4"/>
    <property type="match status" value="1"/>
</dbReference>
<sequence>PGYYGSKGMFIIRSILNSLIELKKLTYEITKPQSPEKYLNKVLVSETGIRLIAQDRQIGLDEAKKVIADSAKFGIYIHNIELED</sequence>
<evidence type="ECO:0000256" key="2">
    <source>
        <dbReference type="ARBA" id="ARBA00004123"/>
    </source>
</evidence>
<evidence type="ECO:0000256" key="3">
    <source>
        <dbReference type="ARBA" id="ARBA00004496"/>
    </source>
</evidence>
<feature type="domain" description="Restriction of telomere capping protein 4 C-terminal" evidence="8">
    <location>
        <begin position="1"/>
        <end position="78"/>
    </location>
</feature>
<dbReference type="InterPro" id="IPR039024">
    <property type="entry name" value="RTC4"/>
</dbReference>
<accession>A0A397VMG6</accession>
<dbReference type="Pfam" id="PF14474">
    <property type="entry name" value="RTC4"/>
    <property type="match status" value="1"/>
</dbReference>
<dbReference type="GO" id="GO:0005737">
    <property type="term" value="C:cytoplasm"/>
    <property type="evidence" value="ECO:0007669"/>
    <property type="project" value="UniProtKB-SubCell"/>
</dbReference>
<dbReference type="InterPro" id="IPR028094">
    <property type="entry name" value="RTC4_C"/>
</dbReference>
<comment type="subcellular location">
    <subcellularLocation>
        <location evidence="3">Cytoplasm</location>
    </subcellularLocation>
    <subcellularLocation>
        <location evidence="2">Nucleus</location>
    </subcellularLocation>
</comment>
<evidence type="ECO:0000313" key="10">
    <source>
        <dbReference type="Proteomes" id="UP000266673"/>
    </source>
</evidence>
<evidence type="ECO:0000256" key="6">
    <source>
        <dbReference type="ARBA" id="ARBA00022490"/>
    </source>
</evidence>
<organism evidence="9 10">
    <name type="scientific">Gigaspora rosea</name>
    <dbReference type="NCBI Taxonomy" id="44941"/>
    <lineage>
        <taxon>Eukaryota</taxon>
        <taxon>Fungi</taxon>
        <taxon>Fungi incertae sedis</taxon>
        <taxon>Mucoromycota</taxon>
        <taxon>Glomeromycotina</taxon>
        <taxon>Glomeromycetes</taxon>
        <taxon>Diversisporales</taxon>
        <taxon>Gigasporaceae</taxon>
        <taxon>Gigaspora</taxon>
    </lineage>
</organism>
<dbReference type="EMBL" id="QKWP01000306">
    <property type="protein sequence ID" value="RIB22507.1"/>
    <property type="molecule type" value="Genomic_DNA"/>
</dbReference>
<keyword evidence="7" id="KW-0539">Nucleus</keyword>
<dbReference type="GO" id="GO:0005634">
    <property type="term" value="C:nucleus"/>
    <property type="evidence" value="ECO:0007669"/>
    <property type="project" value="UniProtKB-SubCell"/>
</dbReference>
<dbReference type="OrthoDB" id="128308at2759"/>
<protein>
    <recommendedName>
        <fullName evidence="5">Restriction of telomere capping protein 4</fullName>
    </recommendedName>
</protein>